<dbReference type="EC" id="5.1.1.7" evidence="1"/>
<dbReference type="InterPro" id="IPR058944">
    <property type="entry name" value="CntK-like"/>
</dbReference>
<evidence type="ECO:0000313" key="1">
    <source>
        <dbReference type="EMBL" id="KXL52083.1"/>
    </source>
</evidence>
<dbReference type="Pfam" id="PF26317">
    <property type="entry name" value="CntK_N"/>
    <property type="match status" value="1"/>
</dbReference>
<dbReference type="Proteomes" id="UP000070539">
    <property type="component" value="Unassembled WGS sequence"/>
</dbReference>
<comment type="caution">
    <text evidence="1">The sequence shown here is derived from an EMBL/GenBank/DDBJ whole genome shotgun (WGS) entry which is preliminary data.</text>
</comment>
<dbReference type="SUPFAM" id="SSF54506">
    <property type="entry name" value="Diaminopimelate epimerase-like"/>
    <property type="match status" value="1"/>
</dbReference>
<keyword evidence="2" id="KW-1185">Reference proteome</keyword>
<sequence>MEIEFIKTSPTENMTILVETQIPEEKQLAIAQKLIAYHSVYAEQAGFIQEPKDKRAAKALRMMAGEFCGNATLSLAAWLMEQKNMPMGERETLLLEISGANKLVWCEIQREAQGYYGKIEMPLPISIQWEEFLLEGETLKLPVVRFEGIWHIIVERQIWGETAKTKAEQAAEIWGPKMPPAFGILLWDEKTGQMEPLVCLKNTSLIWERGCGSGTSAIGAFLAVQAGKNVSLQCKQPGGTMGVQACVNEGEIVTLQISGHVSIVATGKAYIL</sequence>
<evidence type="ECO:0000313" key="2">
    <source>
        <dbReference type="Proteomes" id="UP000070539"/>
    </source>
</evidence>
<organism evidence="1 2">
    <name type="scientific">Anaerotignum neopropionicum</name>
    <dbReference type="NCBI Taxonomy" id="36847"/>
    <lineage>
        <taxon>Bacteria</taxon>
        <taxon>Bacillati</taxon>
        <taxon>Bacillota</taxon>
        <taxon>Clostridia</taxon>
        <taxon>Lachnospirales</taxon>
        <taxon>Anaerotignaceae</taxon>
        <taxon>Anaerotignum</taxon>
    </lineage>
</organism>
<accession>A0A136WC51</accession>
<dbReference type="AlphaFoldDB" id="A0A136WC51"/>
<dbReference type="EMBL" id="LRVM01000011">
    <property type="protein sequence ID" value="KXL52083.1"/>
    <property type="molecule type" value="Genomic_DNA"/>
</dbReference>
<dbReference type="GO" id="GO:0008837">
    <property type="term" value="F:diaminopimelate epimerase activity"/>
    <property type="evidence" value="ECO:0007669"/>
    <property type="project" value="UniProtKB-EC"/>
</dbReference>
<name>A0A136WC51_9FIRM</name>
<gene>
    <name evidence="1" type="primary">dapF_2</name>
    <name evidence="1" type="ORF">CLNEO_25990</name>
</gene>
<dbReference type="RefSeq" id="WP_066090024.1">
    <property type="nucleotide sequence ID" value="NZ_LRVM01000011.1"/>
</dbReference>
<keyword evidence="1" id="KW-0413">Isomerase</keyword>
<dbReference type="OrthoDB" id="9813391at2"/>
<reference evidence="1 2" key="1">
    <citation type="submission" date="2016-01" db="EMBL/GenBank/DDBJ databases">
        <title>Genome sequence of Clostridium neopropionicum X4, DSM-3847.</title>
        <authorList>
            <person name="Poehlein A."/>
            <person name="Beck M.H."/>
            <person name="Bengelsdorf F.R."/>
            <person name="Daniel R."/>
            <person name="Duerre P."/>
        </authorList>
    </citation>
    <scope>NUCLEOTIDE SEQUENCE [LARGE SCALE GENOMIC DNA]</scope>
    <source>
        <strain evidence="1 2">DSM-3847</strain>
    </source>
</reference>
<protein>
    <submittedName>
        <fullName evidence="1">Diaminopimelate epimerase</fullName>
        <ecNumber evidence="1">5.1.1.7</ecNumber>
    </submittedName>
</protein>
<proteinExistence type="predicted"/>
<dbReference type="STRING" id="36847.CLNEO_25990"/>